<dbReference type="Proteomes" id="UP000601789">
    <property type="component" value="Unassembled WGS sequence"/>
</dbReference>
<evidence type="ECO:0000256" key="2">
    <source>
        <dbReference type="SAM" id="Phobius"/>
    </source>
</evidence>
<accession>A0ABS0SE96</accession>
<keyword evidence="2" id="KW-0812">Transmembrane</keyword>
<organism evidence="3 4">
    <name type="scientific">Aquamicrobium zhengzhouense</name>
    <dbReference type="NCBI Taxonomy" id="2781738"/>
    <lineage>
        <taxon>Bacteria</taxon>
        <taxon>Pseudomonadati</taxon>
        <taxon>Pseudomonadota</taxon>
        <taxon>Alphaproteobacteria</taxon>
        <taxon>Hyphomicrobiales</taxon>
        <taxon>Phyllobacteriaceae</taxon>
        <taxon>Aquamicrobium</taxon>
    </lineage>
</organism>
<dbReference type="RefSeq" id="WP_198476455.1">
    <property type="nucleotide sequence ID" value="NZ_JADGMQ010000006.1"/>
</dbReference>
<feature type="region of interest" description="Disordered" evidence="1">
    <location>
        <begin position="1"/>
        <end position="29"/>
    </location>
</feature>
<evidence type="ECO:0008006" key="5">
    <source>
        <dbReference type="Google" id="ProtNLM"/>
    </source>
</evidence>
<dbReference type="SUPFAM" id="SSF58113">
    <property type="entry name" value="Apolipoprotein A-I"/>
    <property type="match status" value="1"/>
</dbReference>
<keyword evidence="2" id="KW-1133">Transmembrane helix</keyword>
<name>A0ABS0SE96_9HYPH</name>
<keyword evidence="2" id="KW-0472">Membrane</keyword>
<sequence>MADNENPNIRDFKNENMAKDDNSRKDMEKQISDLKAEVSSLTKQLSERGQEAFEKVRGEAEDLYDEASNRARSAGRQIRHQANAMSETIRENPGTAATLLSSAGLLGLLVGFLLGQSLASNHHSRRWY</sequence>
<keyword evidence="4" id="KW-1185">Reference proteome</keyword>
<feature type="transmembrane region" description="Helical" evidence="2">
    <location>
        <begin position="95"/>
        <end position="115"/>
    </location>
</feature>
<protein>
    <recommendedName>
        <fullName evidence="5">Membrane-anchored ribosome-binding protein, inhibits growth in stationary phase, ElaB/YqjD/DUF883 family</fullName>
    </recommendedName>
</protein>
<evidence type="ECO:0000256" key="1">
    <source>
        <dbReference type="SAM" id="MobiDB-lite"/>
    </source>
</evidence>
<proteinExistence type="predicted"/>
<reference evidence="3 4" key="1">
    <citation type="submission" date="2020-10" db="EMBL/GenBank/DDBJ databases">
        <title>Aquamicrobium zhengzhouensis sp. nov., a exopolysaccharide producing bacterium isolated from farmland soil.</title>
        <authorList>
            <person name="Wang X."/>
        </authorList>
    </citation>
    <scope>NUCLEOTIDE SEQUENCE [LARGE SCALE GENOMIC DNA]</scope>
    <source>
        <strain evidence="4">cd-1</strain>
    </source>
</reference>
<evidence type="ECO:0000313" key="4">
    <source>
        <dbReference type="Proteomes" id="UP000601789"/>
    </source>
</evidence>
<gene>
    <name evidence="3" type="ORF">IOD40_10245</name>
</gene>
<feature type="compositionally biased region" description="Basic and acidic residues" evidence="1">
    <location>
        <begin position="8"/>
        <end position="29"/>
    </location>
</feature>
<evidence type="ECO:0000313" key="3">
    <source>
        <dbReference type="EMBL" id="MBI1621041.1"/>
    </source>
</evidence>
<dbReference type="EMBL" id="JADGMQ010000006">
    <property type="protein sequence ID" value="MBI1621041.1"/>
    <property type="molecule type" value="Genomic_DNA"/>
</dbReference>
<comment type="caution">
    <text evidence="3">The sequence shown here is derived from an EMBL/GenBank/DDBJ whole genome shotgun (WGS) entry which is preliminary data.</text>
</comment>